<comment type="caution">
    <text evidence="1">The sequence shown here is derived from an EMBL/GenBank/DDBJ whole genome shotgun (WGS) entry which is preliminary data.</text>
</comment>
<accession>A0A6M0JVF0</accession>
<dbReference type="AlphaFoldDB" id="A0A6M0JVF0"/>
<protein>
    <submittedName>
        <fullName evidence="1">Uncharacterized protein</fullName>
    </submittedName>
</protein>
<keyword evidence="2" id="KW-1185">Reference proteome</keyword>
<gene>
    <name evidence="1" type="ORF">G3446_06365</name>
</gene>
<evidence type="ECO:0000313" key="1">
    <source>
        <dbReference type="EMBL" id="NEV61522.1"/>
    </source>
</evidence>
<organism evidence="1 2">
    <name type="scientific">Thiorhodococcus minor</name>
    <dbReference type="NCBI Taxonomy" id="57489"/>
    <lineage>
        <taxon>Bacteria</taxon>
        <taxon>Pseudomonadati</taxon>
        <taxon>Pseudomonadota</taxon>
        <taxon>Gammaproteobacteria</taxon>
        <taxon>Chromatiales</taxon>
        <taxon>Chromatiaceae</taxon>
        <taxon>Thiorhodococcus</taxon>
    </lineage>
</organism>
<sequence length="96" mass="10765">MRATTATEQSTYTAGSIRILSELDASERFAFARAAELATLYPEWPQAFIARMVEACHLSGWPVELAEQRYLAGDASVLPTREFHACYAELQREARP</sequence>
<dbReference type="RefSeq" id="WP_164451824.1">
    <property type="nucleotide sequence ID" value="NZ_JAAIJQ010000013.1"/>
</dbReference>
<dbReference type="Proteomes" id="UP000483379">
    <property type="component" value="Unassembled WGS sequence"/>
</dbReference>
<name>A0A6M0JVF0_9GAMM</name>
<dbReference type="EMBL" id="JAAIJQ010000013">
    <property type="protein sequence ID" value="NEV61522.1"/>
    <property type="molecule type" value="Genomic_DNA"/>
</dbReference>
<reference evidence="1 2" key="1">
    <citation type="submission" date="2020-02" db="EMBL/GenBank/DDBJ databases">
        <title>Genome sequences of Thiorhodococcus mannitoliphagus and Thiorhodococcus minor, purple sulfur photosynthetic bacteria in the gammaproteobacterial family, Chromatiaceae.</title>
        <authorList>
            <person name="Aviles F.A."/>
            <person name="Meyer T.E."/>
            <person name="Kyndt J.A."/>
        </authorList>
    </citation>
    <scope>NUCLEOTIDE SEQUENCE [LARGE SCALE GENOMIC DNA]</scope>
    <source>
        <strain evidence="1 2">DSM 11518</strain>
    </source>
</reference>
<evidence type="ECO:0000313" key="2">
    <source>
        <dbReference type="Proteomes" id="UP000483379"/>
    </source>
</evidence>
<proteinExistence type="predicted"/>